<organism evidence="2 3">
    <name type="scientific">Alicyclobacillus fodiniaquatilis</name>
    <dbReference type="NCBI Taxonomy" id="1661150"/>
    <lineage>
        <taxon>Bacteria</taxon>
        <taxon>Bacillati</taxon>
        <taxon>Bacillota</taxon>
        <taxon>Bacilli</taxon>
        <taxon>Bacillales</taxon>
        <taxon>Alicyclobacillaceae</taxon>
        <taxon>Alicyclobacillus</taxon>
    </lineage>
</organism>
<dbReference type="Proteomes" id="UP001597079">
    <property type="component" value="Unassembled WGS sequence"/>
</dbReference>
<feature type="region of interest" description="Disordered" evidence="1">
    <location>
        <begin position="1"/>
        <end position="39"/>
    </location>
</feature>
<protein>
    <submittedName>
        <fullName evidence="2">Uncharacterized protein</fullName>
    </submittedName>
</protein>
<evidence type="ECO:0000256" key="1">
    <source>
        <dbReference type="SAM" id="MobiDB-lite"/>
    </source>
</evidence>
<evidence type="ECO:0000313" key="2">
    <source>
        <dbReference type="EMBL" id="MFD1676950.1"/>
    </source>
</evidence>
<dbReference type="RefSeq" id="WP_377944862.1">
    <property type="nucleotide sequence ID" value="NZ_JBHUCX010000083.1"/>
</dbReference>
<proteinExistence type="predicted"/>
<comment type="caution">
    <text evidence="2">The sequence shown here is derived from an EMBL/GenBank/DDBJ whole genome shotgun (WGS) entry which is preliminary data.</text>
</comment>
<keyword evidence="3" id="KW-1185">Reference proteome</keyword>
<gene>
    <name evidence="2" type="ORF">ACFSB2_19940</name>
</gene>
<dbReference type="EMBL" id="JBHUCX010000083">
    <property type="protein sequence ID" value="MFD1676950.1"/>
    <property type="molecule type" value="Genomic_DNA"/>
</dbReference>
<evidence type="ECO:0000313" key="3">
    <source>
        <dbReference type="Proteomes" id="UP001597079"/>
    </source>
</evidence>
<accession>A0ABW4JMA6</accession>
<name>A0ABW4JMA6_9BACL</name>
<sequence length="50" mass="5613">MTDASQRPRSTDPALRRPPYEVVRGTTGNSSFDGTGRRSPLDWVFPARHL</sequence>
<reference evidence="3" key="1">
    <citation type="journal article" date="2019" name="Int. J. Syst. Evol. Microbiol.">
        <title>The Global Catalogue of Microorganisms (GCM) 10K type strain sequencing project: providing services to taxonomists for standard genome sequencing and annotation.</title>
        <authorList>
            <consortium name="The Broad Institute Genomics Platform"/>
            <consortium name="The Broad Institute Genome Sequencing Center for Infectious Disease"/>
            <person name="Wu L."/>
            <person name="Ma J."/>
        </authorList>
    </citation>
    <scope>NUCLEOTIDE SEQUENCE [LARGE SCALE GENOMIC DNA]</scope>
    <source>
        <strain evidence="3">CGMCC 1.12286</strain>
    </source>
</reference>